<dbReference type="Proteomes" id="UP001153678">
    <property type="component" value="Unassembled WGS sequence"/>
</dbReference>
<evidence type="ECO:0000313" key="1">
    <source>
        <dbReference type="EMBL" id="CAI2189162.1"/>
    </source>
</evidence>
<keyword evidence="2" id="KW-1185">Reference proteome</keyword>
<protein>
    <submittedName>
        <fullName evidence="1">19822_t:CDS:1</fullName>
    </submittedName>
</protein>
<proteinExistence type="predicted"/>
<comment type="caution">
    <text evidence="1">The sequence shown here is derived from an EMBL/GenBank/DDBJ whole genome shotgun (WGS) entry which is preliminary data.</text>
</comment>
<dbReference type="EMBL" id="CAMKVN010005655">
    <property type="protein sequence ID" value="CAI2189162.1"/>
    <property type="molecule type" value="Genomic_DNA"/>
</dbReference>
<dbReference type="AlphaFoldDB" id="A0A9W4T1H6"/>
<reference evidence="1" key="1">
    <citation type="submission" date="2022-08" db="EMBL/GenBank/DDBJ databases">
        <authorList>
            <person name="Kallberg Y."/>
            <person name="Tangrot J."/>
            <person name="Rosling A."/>
        </authorList>
    </citation>
    <scope>NUCLEOTIDE SEQUENCE</scope>
    <source>
        <strain evidence="1">Wild A</strain>
    </source>
</reference>
<organism evidence="1 2">
    <name type="scientific">Funneliformis geosporum</name>
    <dbReference type="NCBI Taxonomy" id="1117311"/>
    <lineage>
        <taxon>Eukaryota</taxon>
        <taxon>Fungi</taxon>
        <taxon>Fungi incertae sedis</taxon>
        <taxon>Mucoromycota</taxon>
        <taxon>Glomeromycotina</taxon>
        <taxon>Glomeromycetes</taxon>
        <taxon>Glomerales</taxon>
        <taxon>Glomeraceae</taxon>
        <taxon>Funneliformis</taxon>
    </lineage>
</organism>
<evidence type="ECO:0000313" key="2">
    <source>
        <dbReference type="Proteomes" id="UP001153678"/>
    </source>
</evidence>
<accession>A0A9W4T1H6</accession>
<sequence>MYLWINKSKSNWHFFFLKKWDETNFEEETEGTEDLEIEDWGNDDDNEWEEDIDLKLAEANYKRLLNLELVWKKMLI</sequence>
<name>A0A9W4T1H6_9GLOM</name>
<gene>
    <name evidence="1" type="ORF">FWILDA_LOCUS13943</name>
</gene>